<keyword evidence="5" id="KW-0175">Coiled coil</keyword>
<evidence type="ECO:0000256" key="4">
    <source>
        <dbReference type="PROSITE-ProRule" id="PRU10137"/>
    </source>
</evidence>
<protein>
    <submittedName>
        <fullName evidence="8">Recombinase family protein</fullName>
    </submittedName>
</protein>
<evidence type="ECO:0000259" key="7">
    <source>
        <dbReference type="PROSITE" id="PS51737"/>
    </source>
</evidence>
<dbReference type="InterPro" id="IPR050639">
    <property type="entry name" value="SSR_resolvase"/>
</dbReference>
<feature type="coiled-coil region" evidence="5">
    <location>
        <begin position="401"/>
        <end position="428"/>
    </location>
</feature>
<comment type="caution">
    <text evidence="8">The sequence shown here is derived from an EMBL/GenBank/DDBJ whole genome shotgun (WGS) entry which is preliminary data.</text>
</comment>
<keyword evidence="2" id="KW-0238">DNA-binding</keyword>
<dbReference type="Gene3D" id="3.90.1750.20">
    <property type="entry name" value="Putative Large Serine Recombinase, Chain B, Domain 2"/>
    <property type="match status" value="1"/>
</dbReference>
<evidence type="ECO:0000256" key="3">
    <source>
        <dbReference type="ARBA" id="ARBA00023172"/>
    </source>
</evidence>
<dbReference type="PROSITE" id="PS51736">
    <property type="entry name" value="RECOMBINASES_3"/>
    <property type="match status" value="1"/>
</dbReference>
<evidence type="ECO:0000313" key="9">
    <source>
        <dbReference type="Proteomes" id="UP000753802"/>
    </source>
</evidence>
<feature type="domain" description="Recombinase" evidence="7">
    <location>
        <begin position="158"/>
        <end position="268"/>
    </location>
</feature>
<dbReference type="EMBL" id="JAACJS010000015">
    <property type="protein sequence ID" value="NCI51295.1"/>
    <property type="molecule type" value="Genomic_DNA"/>
</dbReference>
<gene>
    <name evidence="8" type="ORF">GWC95_15310</name>
</gene>
<dbReference type="InterPro" id="IPR006118">
    <property type="entry name" value="Recombinase_CS"/>
</dbReference>
<proteinExistence type="predicted"/>
<reference evidence="8 9" key="1">
    <citation type="submission" date="2020-01" db="EMBL/GenBank/DDBJ databases">
        <title>Genome analysis.</title>
        <authorList>
            <person name="Wu S."/>
            <person name="Wang G."/>
        </authorList>
    </citation>
    <scope>NUCLEOTIDE SEQUENCE [LARGE SCALE GENOMIC DNA]</scope>
    <source>
        <strain evidence="8 9">SYL130</strain>
    </source>
</reference>
<keyword evidence="3" id="KW-0233">DNA recombination</keyword>
<keyword evidence="1" id="KW-0229">DNA integration</keyword>
<dbReference type="Proteomes" id="UP000753802">
    <property type="component" value="Unassembled WGS sequence"/>
</dbReference>
<dbReference type="InterPro" id="IPR006119">
    <property type="entry name" value="Resolv_N"/>
</dbReference>
<evidence type="ECO:0000259" key="6">
    <source>
        <dbReference type="PROSITE" id="PS51736"/>
    </source>
</evidence>
<accession>A0ABW9ZVY4</accession>
<dbReference type="Pfam" id="PF00239">
    <property type="entry name" value="Resolvase"/>
    <property type="match status" value="1"/>
</dbReference>
<dbReference type="CDD" id="cd00338">
    <property type="entry name" value="Ser_Recombinase"/>
    <property type="match status" value="1"/>
</dbReference>
<dbReference type="SMART" id="SM00857">
    <property type="entry name" value="Resolvase"/>
    <property type="match status" value="1"/>
</dbReference>
<dbReference type="InterPro" id="IPR038109">
    <property type="entry name" value="DNA_bind_recomb_sf"/>
</dbReference>
<name>A0ABW9ZVY4_9BACT</name>
<feature type="domain" description="Resolvase/invertase-type recombinase catalytic" evidence="6">
    <location>
        <begin position="3"/>
        <end position="151"/>
    </location>
</feature>
<evidence type="ECO:0000256" key="1">
    <source>
        <dbReference type="ARBA" id="ARBA00022908"/>
    </source>
</evidence>
<feature type="active site" description="O-(5'-phospho-DNA)-serine intermediate" evidence="4">
    <location>
        <position position="11"/>
    </location>
</feature>
<dbReference type="InterPro" id="IPR036162">
    <property type="entry name" value="Resolvase-like_N_sf"/>
</dbReference>
<dbReference type="PROSITE" id="PS51737">
    <property type="entry name" value="RECOMBINASE_DNA_BIND"/>
    <property type="match status" value="1"/>
</dbReference>
<dbReference type="SUPFAM" id="SSF53041">
    <property type="entry name" value="Resolvase-like"/>
    <property type="match status" value="1"/>
</dbReference>
<dbReference type="PANTHER" id="PTHR30461">
    <property type="entry name" value="DNA-INVERTASE FROM LAMBDOID PROPHAGE"/>
    <property type="match status" value="1"/>
</dbReference>
<dbReference type="InterPro" id="IPR011109">
    <property type="entry name" value="DNA_bind_recombinase_dom"/>
</dbReference>
<evidence type="ECO:0000256" key="5">
    <source>
        <dbReference type="SAM" id="Coils"/>
    </source>
</evidence>
<organism evidence="8 9">
    <name type="scientific">Sediminibacterium roseum</name>
    <dbReference type="NCBI Taxonomy" id="1978412"/>
    <lineage>
        <taxon>Bacteria</taxon>
        <taxon>Pseudomonadati</taxon>
        <taxon>Bacteroidota</taxon>
        <taxon>Chitinophagia</taxon>
        <taxon>Chitinophagales</taxon>
        <taxon>Chitinophagaceae</taxon>
        <taxon>Sediminibacterium</taxon>
    </lineage>
</organism>
<evidence type="ECO:0000313" key="8">
    <source>
        <dbReference type="EMBL" id="NCI51295.1"/>
    </source>
</evidence>
<dbReference type="Gene3D" id="3.40.50.1390">
    <property type="entry name" value="Resolvase, N-terminal catalytic domain"/>
    <property type="match status" value="1"/>
</dbReference>
<sequence>MMTADLYIRVSTDEQAERGYSQRDQEERLRKYCVLQNITVRNVIYEDHSAKTFNRPQWIRFLDGLKKKKGEIDRILFIKWDRFSRNAGDAYQMINTLRKYGVEPHAVEQPLDLDIPENKIMLAFYLAAPEVENDRRALNTFNGMRRGRKEGRWMSGAPIGYVNKTTEDGKKYIAINEPKAAIIRWVFEQVAEGKLHVEQILKAAQLRGVRVTKSTMWRSLRNPVYCGKILVKAHKDEPDIHVKGNHEAIISEELFYDVQDFLNGKKKRSKRTTIFTSEDFILRGFLICPKCGKNLTASASVGRKNKLYPYYHCHYSCGTRFKSAFVNEAFADHLMKYAARPGMAILFQFVIKGLYQRDWAKKSEQQSHLTERLDALHEKMKRARGKFMMDEISKMEFAEFKKECDADIEKLENKLIQAAGRLEQIDTLLQQSIDNLMNLRYFFEKGSIDGRRRIIGSIFPEKFVFDGTDFRTTRENEVVRLVYSIDKGLDKKNTGQIDHNFELSRMVAGTGIEPVFAP</sequence>
<evidence type="ECO:0000256" key="2">
    <source>
        <dbReference type="ARBA" id="ARBA00023125"/>
    </source>
</evidence>
<dbReference type="PROSITE" id="PS00397">
    <property type="entry name" value="RECOMBINASES_1"/>
    <property type="match status" value="1"/>
</dbReference>
<dbReference type="PANTHER" id="PTHR30461:SF23">
    <property type="entry name" value="DNA RECOMBINASE-RELATED"/>
    <property type="match status" value="1"/>
</dbReference>
<keyword evidence="9" id="KW-1185">Reference proteome</keyword>
<dbReference type="Pfam" id="PF07508">
    <property type="entry name" value="Recombinase"/>
    <property type="match status" value="1"/>
</dbReference>